<dbReference type="Gene3D" id="2.60.40.740">
    <property type="match status" value="3"/>
</dbReference>
<dbReference type="STRING" id="717606.PaecuDRAFT_2023"/>
<dbReference type="AlphaFoldDB" id="E0I8P5"/>
<feature type="domain" description="DUF7507" evidence="2">
    <location>
        <begin position="584"/>
        <end position="670"/>
    </location>
</feature>
<accession>E0I8P5</accession>
<feature type="domain" description="DUF11" evidence="1">
    <location>
        <begin position="350"/>
        <end position="450"/>
    </location>
</feature>
<dbReference type="EMBL" id="AEDD01000005">
    <property type="protein sequence ID" value="EFM10779.1"/>
    <property type="molecule type" value="Genomic_DNA"/>
</dbReference>
<dbReference type="Pfam" id="PF01345">
    <property type="entry name" value="DUF11"/>
    <property type="match status" value="2"/>
</dbReference>
<proteinExistence type="predicted"/>
<dbReference type="NCBIfam" id="TIGR01451">
    <property type="entry name" value="B_ant_repeat"/>
    <property type="match status" value="4"/>
</dbReference>
<dbReference type="OrthoDB" id="1751088at2"/>
<protein>
    <submittedName>
        <fullName evidence="3">Conserved repeat domain protein</fullName>
    </submittedName>
</protein>
<evidence type="ECO:0000259" key="2">
    <source>
        <dbReference type="Pfam" id="PF24346"/>
    </source>
</evidence>
<evidence type="ECO:0000259" key="1">
    <source>
        <dbReference type="Pfam" id="PF01345"/>
    </source>
</evidence>
<dbReference type="InterPro" id="IPR001434">
    <property type="entry name" value="OmcB-like_DUF11"/>
</dbReference>
<dbReference type="InterPro" id="IPR013783">
    <property type="entry name" value="Ig-like_fold"/>
</dbReference>
<dbReference type="Gene3D" id="2.60.40.10">
    <property type="entry name" value="Immunoglobulins"/>
    <property type="match status" value="1"/>
</dbReference>
<evidence type="ECO:0000313" key="3">
    <source>
        <dbReference type="EMBL" id="EFM10779.1"/>
    </source>
</evidence>
<dbReference type="PANTHER" id="PTHR34819">
    <property type="entry name" value="LARGE CYSTEINE-RICH PERIPLASMIC PROTEIN OMCB"/>
    <property type="match status" value="1"/>
</dbReference>
<organism evidence="3 4">
    <name type="scientific">Paenibacillus curdlanolyticus YK9</name>
    <dbReference type="NCBI Taxonomy" id="717606"/>
    <lineage>
        <taxon>Bacteria</taxon>
        <taxon>Bacillati</taxon>
        <taxon>Bacillota</taxon>
        <taxon>Bacilli</taxon>
        <taxon>Bacillales</taxon>
        <taxon>Paenibacillaceae</taxon>
        <taxon>Paenibacillus</taxon>
    </lineage>
</organism>
<feature type="domain" description="DUF11" evidence="1">
    <location>
        <begin position="687"/>
        <end position="787"/>
    </location>
</feature>
<dbReference type="InterPro" id="IPR051172">
    <property type="entry name" value="Chlamydia_OmcB"/>
</dbReference>
<gene>
    <name evidence="3" type="ORF">PaecuDRAFT_2023</name>
</gene>
<name>E0I8P5_9BACL</name>
<dbReference type="InterPro" id="IPR047589">
    <property type="entry name" value="DUF11_rpt"/>
</dbReference>
<reference evidence="3 4" key="1">
    <citation type="submission" date="2010-07" db="EMBL/GenBank/DDBJ databases">
        <title>The draft genome of Paenibacillus curdlanolyticus YK9.</title>
        <authorList>
            <consortium name="US DOE Joint Genome Institute (JGI-PGF)"/>
            <person name="Lucas S."/>
            <person name="Copeland A."/>
            <person name="Lapidus A."/>
            <person name="Cheng J.-F."/>
            <person name="Bruce D."/>
            <person name="Goodwin L."/>
            <person name="Pitluck S."/>
            <person name="Land M.L."/>
            <person name="Hauser L."/>
            <person name="Chang Y.-J."/>
            <person name="Jeffries C."/>
            <person name="Anderson I.J."/>
            <person name="Johnson E."/>
            <person name="Loganathan U."/>
            <person name="Mulhopadhyay B."/>
            <person name="Kyrpides N."/>
            <person name="Woyke T.J."/>
        </authorList>
    </citation>
    <scope>NUCLEOTIDE SEQUENCE [LARGE SCALE GENOMIC DNA]</scope>
    <source>
        <strain evidence="3 4">YK9</strain>
    </source>
</reference>
<dbReference type="RefSeq" id="WP_006038029.1">
    <property type="nucleotide sequence ID" value="NZ_AEDD01000005.1"/>
</dbReference>
<dbReference type="InterPro" id="IPR055354">
    <property type="entry name" value="DUF7507"/>
</dbReference>
<feature type="domain" description="DUF7507" evidence="2">
    <location>
        <begin position="483"/>
        <end position="568"/>
    </location>
</feature>
<keyword evidence="4" id="KW-1185">Reference proteome</keyword>
<dbReference type="PANTHER" id="PTHR34819:SF3">
    <property type="entry name" value="CELL SURFACE PROTEIN"/>
    <property type="match status" value="1"/>
</dbReference>
<dbReference type="eggNOG" id="COG1361">
    <property type="taxonomic scope" value="Bacteria"/>
</dbReference>
<dbReference type="Pfam" id="PF24346">
    <property type="entry name" value="DUF7507"/>
    <property type="match status" value="2"/>
</dbReference>
<evidence type="ECO:0000313" key="4">
    <source>
        <dbReference type="Proteomes" id="UP000005387"/>
    </source>
</evidence>
<sequence length="813" mass="85253">MPFILRFSGNDAGAITFTGNTLGLSRSSTEGVPGTRDYIGAFVTIDTSMQFGSYPPGTTSDFNLNSASAILDLPADSEVLYAELVWAGTYAVTNGTNNYFAFIDKPVTLTTPQGVTTSITPDPVTAQISHRNATDNYFRSANVTSLIQAGGAGTYTVGSVVGNIDFGNSTANSCGWTLCVIYEDTAMPFRNLSLNVGIVEIATGSDPSVTTSLSGFATPIDGPVSGRMALCAQDGDANKVGDQVLFGPSEATLTVLSGPNNFANNFFASQINDDSGNLDTSGTFGDRNQINGEPGTQIVGGRQSWDITNVDISSTLQNNQTTAAFQIRTTNDGYSVIAVGIYIDINSPRLTVDKSVDLDSAEIGQILTYTVAISNSGTVSADAMFLLDSLPNDTVFVPGSITVNGELVPGDPIAGISLGSLAPDQTIIVTYQALVISFPEDGLIRNQAVILFEYQSIAGGEINTGDIPSNEVVTPIIPPNYNLGIIKRANRTTAAAGETILYTITVTNLSNAPLTNVRVTDAALSFEQTIPLLQTGESKTFSVPFTVPSGTPGNTRLVNTAAALSNQTGQVSDSASVIVPPLADLKMTKTADRTTAAPGDTITYTIQVTNTGNVPLVGINVTDPLLGFVETISILAPGQTVVVRRPYVVPLDAANGSVISNIATAVSTESPPASDKEEVTVIPPPVTVLKSASSSEVAVGDTITYTIVIANRGQTTLIGLRLSDVLPKPLVFIPGSVKVNGRRRPGASSEEITLGPLDPGEEIRVSFLARPEQLTEDEKVSNQATITFQVVVTGPTFQVDSNRVEVELKEEEE</sequence>
<dbReference type="Proteomes" id="UP000005387">
    <property type="component" value="Unassembled WGS sequence"/>
</dbReference>